<reference evidence="1 2" key="1">
    <citation type="submission" date="2018-02" db="EMBL/GenBank/DDBJ databases">
        <title>Complete genome sequence of Streptomyces dengpaensis, the producer of angucyclines.</title>
        <authorList>
            <person name="Yumei L."/>
        </authorList>
    </citation>
    <scope>NUCLEOTIDE SEQUENCE [LARGE SCALE GENOMIC DNA]</scope>
    <source>
        <strain evidence="1 2">XZHG99</strain>
    </source>
</reference>
<dbReference type="EMBL" id="CP026652">
    <property type="protein sequence ID" value="AVH58736.1"/>
    <property type="molecule type" value="Genomic_DNA"/>
</dbReference>
<evidence type="ECO:0000313" key="2">
    <source>
        <dbReference type="Proteomes" id="UP000238413"/>
    </source>
</evidence>
<protein>
    <submittedName>
        <fullName evidence="1">Uncharacterized protein</fullName>
    </submittedName>
</protein>
<dbReference type="Proteomes" id="UP000238413">
    <property type="component" value="Chromosome"/>
</dbReference>
<gene>
    <name evidence="1" type="ORF">C4B68_26575</name>
</gene>
<proteinExistence type="predicted"/>
<accession>A0ABM6SVN6</accession>
<dbReference type="InterPro" id="IPR046300">
    <property type="entry name" value="DUF6415"/>
</dbReference>
<keyword evidence="2" id="KW-1185">Reference proteome</keyword>
<name>A0ABM6SVN6_9ACTN</name>
<organism evidence="1 2">
    <name type="scientific">Streptomyces dengpaensis</name>
    <dbReference type="NCBI Taxonomy" id="2049881"/>
    <lineage>
        <taxon>Bacteria</taxon>
        <taxon>Bacillati</taxon>
        <taxon>Actinomycetota</taxon>
        <taxon>Actinomycetes</taxon>
        <taxon>Kitasatosporales</taxon>
        <taxon>Streptomycetaceae</taxon>
        <taxon>Streptomyces</taxon>
    </lineage>
</organism>
<dbReference type="Pfam" id="PF19979">
    <property type="entry name" value="DUF6415"/>
    <property type="match status" value="1"/>
</dbReference>
<evidence type="ECO:0000313" key="1">
    <source>
        <dbReference type="EMBL" id="AVH58736.1"/>
    </source>
</evidence>
<sequence>MTMNASLPVAIETMRATAARVLAEDAQPPTADELHTLTLPCEGHLTLLIPEVLKACLGRPDDDTLTAGALKGVVQARTRLDIVPGMQWSRQVAHAQRLARSVDCLLGHLENLAGKHT</sequence>